<evidence type="ECO:0000313" key="9">
    <source>
        <dbReference type="Proteomes" id="UP000070355"/>
    </source>
</evidence>
<dbReference type="SUPFAM" id="SSF81345">
    <property type="entry name" value="ABC transporter involved in vitamin B12 uptake, BtuC"/>
    <property type="match status" value="1"/>
</dbReference>
<keyword evidence="6" id="KW-0813">Transport</keyword>
<proteinExistence type="inferred from homology"/>
<gene>
    <name evidence="8" type="ORF">HMPREF3186_01149</name>
</gene>
<dbReference type="PANTHER" id="PTHR30477">
    <property type="entry name" value="ABC-TRANSPORTER METAL-BINDING PROTEIN"/>
    <property type="match status" value="1"/>
</dbReference>
<dbReference type="Gene3D" id="1.10.3470.10">
    <property type="entry name" value="ABC transporter involved in vitamin B12 uptake, BtuC"/>
    <property type="match status" value="1"/>
</dbReference>
<dbReference type="GO" id="GO:0043190">
    <property type="term" value="C:ATP-binding cassette (ABC) transporter complex"/>
    <property type="evidence" value="ECO:0007669"/>
    <property type="project" value="InterPro"/>
</dbReference>
<accession>A0A133ZV58</accession>
<feature type="transmembrane region" description="Helical" evidence="7">
    <location>
        <begin position="128"/>
        <end position="146"/>
    </location>
</feature>
<comment type="subcellular location">
    <subcellularLocation>
        <location evidence="6">Cell membrane</location>
        <topology evidence="6">Multi-pass membrane protein</topology>
    </subcellularLocation>
    <subcellularLocation>
        <location evidence="1">Membrane</location>
        <topology evidence="1">Multi-pass membrane protein</topology>
    </subcellularLocation>
</comment>
<dbReference type="InterPro" id="IPR001626">
    <property type="entry name" value="ABC_TroCD"/>
</dbReference>
<dbReference type="Proteomes" id="UP000070355">
    <property type="component" value="Unassembled WGS sequence"/>
</dbReference>
<evidence type="ECO:0000256" key="6">
    <source>
        <dbReference type="RuleBase" id="RU003943"/>
    </source>
</evidence>
<feature type="transmembrane region" description="Helical" evidence="7">
    <location>
        <begin position="241"/>
        <end position="261"/>
    </location>
</feature>
<dbReference type="PATRIC" id="fig|1379.3.peg.1128"/>
<evidence type="ECO:0000256" key="5">
    <source>
        <dbReference type="ARBA" id="ARBA00023136"/>
    </source>
</evidence>
<feature type="transmembrane region" description="Helical" evidence="7">
    <location>
        <begin position="6"/>
        <end position="28"/>
    </location>
</feature>
<dbReference type="EMBL" id="LSDC01000076">
    <property type="protein sequence ID" value="KXB59331.1"/>
    <property type="molecule type" value="Genomic_DNA"/>
</dbReference>
<dbReference type="GO" id="GO:0055085">
    <property type="term" value="P:transmembrane transport"/>
    <property type="evidence" value="ECO:0007669"/>
    <property type="project" value="InterPro"/>
</dbReference>
<reference evidence="9" key="1">
    <citation type="submission" date="2016-01" db="EMBL/GenBank/DDBJ databases">
        <authorList>
            <person name="Mitreva M."/>
            <person name="Pepin K.H."/>
            <person name="Mihindukulasuriya K.A."/>
            <person name="Fulton R."/>
            <person name="Fronick C."/>
            <person name="O'Laughlin M."/>
            <person name="Miner T."/>
            <person name="Herter B."/>
            <person name="Rosa B.A."/>
            <person name="Cordes M."/>
            <person name="Tomlinson C."/>
            <person name="Wollam A."/>
            <person name="Palsikar V.B."/>
            <person name="Mardis E.R."/>
            <person name="Wilson R.K."/>
        </authorList>
    </citation>
    <scope>NUCLEOTIDE SEQUENCE [LARGE SCALE GENOMIC DNA]</scope>
    <source>
        <strain evidence="9">DNF01167</strain>
    </source>
</reference>
<keyword evidence="4 7" id="KW-1133">Transmembrane helix</keyword>
<sequence>MLNYDFMQNAFIAGTIVAIMAGYIGVFVMARNMSFISHTLSHVGFAGAAFAVFLGINPIYGLLIFTITMSYLVGHLSVKAFRREATVSVMLGIFLGLGLLFLSLTPKSTSYVNNILFGSVVSITRDDVKLIFTLAVAVILLLSIFYRKIKFDSFDAIGARALGLNGKFISIFFLVLLSVATSITVPVVGALLMFVLLTVPASAARYLTNKVGLMIAISILFALIGTWAGITLSYYTSLPTTFFIATIEALFYFCSLGYYNLKRK</sequence>
<dbReference type="PANTHER" id="PTHR30477:SF13">
    <property type="entry name" value="IRON TRANSPORT SYSTEM MEMBRANE PROTEIN HI_0360-RELATED"/>
    <property type="match status" value="1"/>
</dbReference>
<dbReference type="Pfam" id="PF00950">
    <property type="entry name" value="ABC-3"/>
    <property type="match status" value="1"/>
</dbReference>
<comment type="similarity">
    <text evidence="2 6">Belongs to the ABC-3 integral membrane protein family.</text>
</comment>
<name>A0A133ZV58_9BACL</name>
<evidence type="ECO:0000313" key="8">
    <source>
        <dbReference type="EMBL" id="KXB59331.1"/>
    </source>
</evidence>
<evidence type="ECO:0000256" key="3">
    <source>
        <dbReference type="ARBA" id="ARBA00022692"/>
    </source>
</evidence>
<dbReference type="STRING" id="1379.HMPREF3186_01149"/>
<evidence type="ECO:0000256" key="2">
    <source>
        <dbReference type="ARBA" id="ARBA00008034"/>
    </source>
</evidence>
<dbReference type="GO" id="GO:0010043">
    <property type="term" value="P:response to zinc ion"/>
    <property type="evidence" value="ECO:0007669"/>
    <property type="project" value="TreeGrafter"/>
</dbReference>
<keyword evidence="5 7" id="KW-0472">Membrane</keyword>
<evidence type="ECO:0000256" key="4">
    <source>
        <dbReference type="ARBA" id="ARBA00022989"/>
    </source>
</evidence>
<keyword evidence="3 6" id="KW-0812">Transmembrane</keyword>
<dbReference type="AlphaFoldDB" id="A0A133ZV58"/>
<dbReference type="OrthoDB" id="9798540at2"/>
<dbReference type="RefSeq" id="WP_060914289.1">
    <property type="nucleotide sequence ID" value="NZ_JAWFGB010000002.1"/>
</dbReference>
<feature type="transmembrane region" description="Helical" evidence="7">
    <location>
        <begin position="183"/>
        <end position="204"/>
    </location>
</feature>
<comment type="caution">
    <text evidence="8">The sequence shown here is derived from an EMBL/GenBank/DDBJ whole genome shotgun (WGS) entry which is preliminary data.</text>
</comment>
<feature type="transmembrane region" description="Helical" evidence="7">
    <location>
        <begin position="85"/>
        <end position="104"/>
    </location>
</feature>
<dbReference type="InterPro" id="IPR037294">
    <property type="entry name" value="ABC_BtuC-like"/>
</dbReference>
<evidence type="ECO:0000256" key="1">
    <source>
        <dbReference type="ARBA" id="ARBA00004141"/>
    </source>
</evidence>
<evidence type="ECO:0000256" key="7">
    <source>
        <dbReference type="SAM" id="Phobius"/>
    </source>
</evidence>
<organism evidence="8 9">
    <name type="scientific">Gemella haemolysans</name>
    <dbReference type="NCBI Taxonomy" id="1379"/>
    <lineage>
        <taxon>Bacteria</taxon>
        <taxon>Bacillati</taxon>
        <taxon>Bacillota</taxon>
        <taxon>Bacilli</taxon>
        <taxon>Bacillales</taxon>
        <taxon>Gemellaceae</taxon>
        <taxon>Gemella</taxon>
    </lineage>
</organism>
<feature type="transmembrane region" description="Helical" evidence="7">
    <location>
        <begin position="211"/>
        <end position="235"/>
    </location>
</feature>
<protein>
    <submittedName>
        <fullName evidence="8">ABC 3 transport family protein</fullName>
    </submittedName>
</protein>